<keyword evidence="3" id="KW-1185">Reference proteome</keyword>
<evidence type="ECO:0000256" key="1">
    <source>
        <dbReference type="SAM" id="MobiDB-lite"/>
    </source>
</evidence>
<accession>A0A4Y4D7F0</accession>
<sequence length="104" mass="10627">MGPWQRQKIYHSCPGGSNRSVSGAGSTAAPGASPREVPTTDGDDAARRFACGVVAVSERRGNAPECYLPACARKSSAPPTSSTWPVGTSAVTIFAISCANSLTV</sequence>
<name>A0A4Y4D7F0_KOCVA</name>
<comment type="caution">
    <text evidence="2">The sequence shown here is derived from an EMBL/GenBank/DDBJ whole genome shotgun (WGS) entry which is preliminary data.</text>
</comment>
<protein>
    <submittedName>
        <fullName evidence="2">Uncharacterized protein</fullName>
    </submittedName>
</protein>
<feature type="region of interest" description="Disordered" evidence="1">
    <location>
        <begin position="1"/>
        <end position="44"/>
    </location>
</feature>
<feature type="compositionally biased region" description="Low complexity" evidence="1">
    <location>
        <begin position="20"/>
        <end position="33"/>
    </location>
</feature>
<dbReference type="Proteomes" id="UP000315730">
    <property type="component" value="Unassembled WGS sequence"/>
</dbReference>
<reference evidence="2 3" key="1">
    <citation type="submission" date="2019-06" db="EMBL/GenBank/DDBJ databases">
        <title>Whole genome shotgun sequence of Kocuria varians NBRC 15358.</title>
        <authorList>
            <person name="Hosoyama A."/>
            <person name="Uohara A."/>
            <person name="Ohji S."/>
            <person name="Ichikawa N."/>
        </authorList>
    </citation>
    <scope>NUCLEOTIDE SEQUENCE [LARGE SCALE GENOMIC DNA]</scope>
    <source>
        <strain evidence="2 3">NBRC 15358</strain>
    </source>
</reference>
<evidence type="ECO:0000313" key="2">
    <source>
        <dbReference type="EMBL" id="GEC99533.1"/>
    </source>
</evidence>
<organism evidence="2 3">
    <name type="scientific">Kocuria varians</name>
    <name type="common">Micrococcus varians</name>
    <dbReference type="NCBI Taxonomy" id="1272"/>
    <lineage>
        <taxon>Bacteria</taxon>
        <taxon>Bacillati</taxon>
        <taxon>Actinomycetota</taxon>
        <taxon>Actinomycetes</taxon>
        <taxon>Micrococcales</taxon>
        <taxon>Micrococcaceae</taxon>
        <taxon>Kocuria</taxon>
    </lineage>
</organism>
<dbReference type="AlphaFoldDB" id="A0A4Y4D7F0"/>
<proteinExistence type="predicted"/>
<dbReference type="EMBL" id="BJNW01000014">
    <property type="protein sequence ID" value="GEC99533.1"/>
    <property type="molecule type" value="Genomic_DNA"/>
</dbReference>
<gene>
    <name evidence="2" type="ORF">KVA01_16880</name>
</gene>
<evidence type="ECO:0000313" key="3">
    <source>
        <dbReference type="Proteomes" id="UP000315730"/>
    </source>
</evidence>